<feature type="domain" description="Acyl-CoA oxidase/dehydrogenase middle" evidence="7">
    <location>
        <begin position="129"/>
        <end position="225"/>
    </location>
</feature>
<dbReference type="InterPro" id="IPR046373">
    <property type="entry name" value="Acyl-CoA_Oxase/DH_mid-dom_sf"/>
</dbReference>
<dbReference type="PANTHER" id="PTHR43884:SF19">
    <property type="entry name" value="ACYL-COA DEHYDROGENASE FADE4-RELATED"/>
    <property type="match status" value="1"/>
</dbReference>
<dbReference type="Pfam" id="PF00441">
    <property type="entry name" value="Acyl-CoA_dh_1"/>
    <property type="match status" value="1"/>
</dbReference>
<dbReference type="Pfam" id="PF02770">
    <property type="entry name" value="Acyl-CoA_dh_M"/>
    <property type="match status" value="1"/>
</dbReference>
<dbReference type="PANTHER" id="PTHR43884">
    <property type="entry name" value="ACYL-COA DEHYDROGENASE"/>
    <property type="match status" value="1"/>
</dbReference>
<evidence type="ECO:0000256" key="4">
    <source>
        <dbReference type="ARBA" id="ARBA00022827"/>
    </source>
</evidence>
<dbReference type="RefSeq" id="WP_203675493.1">
    <property type="nucleotide sequence ID" value="NZ_BONP01000021.1"/>
</dbReference>
<dbReference type="SUPFAM" id="SSF56645">
    <property type="entry name" value="Acyl-CoA dehydrogenase NM domain-like"/>
    <property type="match status" value="1"/>
</dbReference>
<proteinExistence type="inferred from homology"/>
<keyword evidence="9" id="KW-1185">Reference proteome</keyword>
<comment type="cofactor">
    <cofactor evidence="1 5">
        <name>FAD</name>
        <dbReference type="ChEBI" id="CHEBI:57692"/>
    </cofactor>
</comment>
<dbReference type="CDD" id="cd00567">
    <property type="entry name" value="ACAD"/>
    <property type="match status" value="1"/>
</dbReference>
<dbReference type="Gene3D" id="1.10.540.10">
    <property type="entry name" value="Acyl-CoA dehydrogenase/oxidase, N-terminal domain"/>
    <property type="match status" value="1"/>
</dbReference>
<evidence type="ECO:0000259" key="7">
    <source>
        <dbReference type="Pfam" id="PF02770"/>
    </source>
</evidence>
<evidence type="ECO:0000259" key="6">
    <source>
        <dbReference type="Pfam" id="PF00441"/>
    </source>
</evidence>
<dbReference type="InterPro" id="IPR009100">
    <property type="entry name" value="AcylCoA_DH/oxidase_NM_dom_sf"/>
</dbReference>
<evidence type="ECO:0000256" key="2">
    <source>
        <dbReference type="ARBA" id="ARBA00009347"/>
    </source>
</evidence>
<dbReference type="Gene3D" id="1.20.140.10">
    <property type="entry name" value="Butyryl-CoA Dehydrogenase, subunit A, domain 3"/>
    <property type="match status" value="1"/>
</dbReference>
<dbReference type="InterPro" id="IPR006091">
    <property type="entry name" value="Acyl-CoA_Oxase/DH_mid-dom"/>
</dbReference>
<dbReference type="Gene3D" id="2.40.110.10">
    <property type="entry name" value="Butyryl-CoA Dehydrogenase, subunit A, domain 2"/>
    <property type="match status" value="1"/>
</dbReference>
<dbReference type="SUPFAM" id="SSF47203">
    <property type="entry name" value="Acyl-CoA dehydrogenase C-terminal domain-like"/>
    <property type="match status" value="1"/>
</dbReference>
<sequence>MTELVDARPVDGLAAVEAVLGDATDLGNPFGHAAIGTHDDAGRLAPGLPQALTVAGLGAALVPEAHGGRLRGLDGLVRVLRAVDRRDPAAALALGVTPFMAWANVWVAGDAGQRDAVGRLLAAGERAACAYHELDHGNDLTANALTARPDGDGWVLTGRKEVISNADFCAAAVVFARTEARPGPRSHSLFLLDAAVLGDPRARTLPRYRTAGMRGVRLTGLDLDGCPVPGDAVLGTPGRATETALRCFQLSRVVLPGATLGLLDTMLRLAVTALRGRSLYGGTALDLPATREVLAAAFLDLLVADAHVRAVARAASAAPEHLGPLASGVKALVPEILVGAVDRLGLLLGSQFFLRDGTGATVQKLVRDARPTSFGHASQVTCLVSLLPHLLRCARPDGPAPTVPAVLFDATDVGPVDVSRLRVAAPAGDLLAARAAGEPAAGWDARVAALAADVRARGLADTRVDASAAALDAAHAWTCAQAAGACLGLSDAGRTPLADPLVRAAALTRLALQARRHEAPLTRAAREHLLDLLLARVEGRLTLDLDPDPTLA</sequence>
<dbReference type="InterPro" id="IPR009075">
    <property type="entry name" value="AcylCo_DH/oxidase_C"/>
</dbReference>
<name>A0ABQ4DPD4_9CELL</name>
<gene>
    <name evidence="8" type="ORF">Cph01nite_29620</name>
</gene>
<reference evidence="8 9" key="1">
    <citation type="submission" date="2021-01" db="EMBL/GenBank/DDBJ databases">
        <title>Whole genome shotgun sequence of Cellulomonas phragmiteti NBRC 110785.</title>
        <authorList>
            <person name="Komaki H."/>
            <person name="Tamura T."/>
        </authorList>
    </citation>
    <scope>NUCLEOTIDE SEQUENCE [LARGE SCALE GENOMIC DNA]</scope>
    <source>
        <strain evidence="8 9">NBRC 110785</strain>
    </source>
</reference>
<keyword evidence="5" id="KW-0560">Oxidoreductase</keyword>
<evidence type="ECO:0000313" key="8">
    <source>
        <dbReference type="EMBL" id="GIG41200.1"/>
    </source>
</evidence>
<dbReference type="Proteomes" id="UP000614741">
    <property type="component" value="Unassembled WGS sequence"/>
</dbReference>
<accession>A0ABQ4DPD4</accession>
<evidence type="ECO:0000256" key="3">
    <source>
        <dbReference type="ARBA" id="ARBA00022630"/>
    </source>
</evidence>
<organism evidence="8 9">
    <name type="scientific">Cellulomonas phragmiteti</name>
    <dbReference type="NCBI Taxonomy" id="478780"/>
    <lineage>
        <taxon>Bacteria</taxon>
        <taxon>Bacillati</taxon>
        <taxon>Actinomycetota</taxon>
        <taxon>Actinomycetes</taxon>
        <taxon>Micrococcales</taxon>
        <taxon>Cellulomonadaceae</taxon>
        <taxon>Cellulomonas</taxon>
    </lineage>
</organism>
<evidence type="ECO:0000256" key="1">
    <source>
        <dbReference type="ARBA" id="ARBA00001974"/>
    </source>
</evidence>
<keyword evidence="4 5" id="KW-0274">FAD</keyword>
<evidence type="ECO:0000256" key="5">
    <source>
        <dbReference type="RuleBase" id="RU362125"/>
    </source>
</evidence>
<dbReference type="InterPro" id="IPR036250">
    <property type="entry name" value="AcylCo_DH-like_C"/>
</dbReference>
<comment type="similarity">
    <text evidence="2 5">Belongs to the acyl-CoA dehydrogenase family.</text>
</comment>
<evidence type="ECO:0000313" key="9">
    <source>
        <dbReference type="Proteomes" id="UP000614741"/>
    </source>
</evidence>
<protein>
    <submittedName>
        <fullName evidence="8">Acyl-CoA dehydrogenase</fullName>
    </submittedName>
</protein>
<feature type="domain" description="Acyl-CoA dehydrogenase/oxidase C-terminal" evidence="6">
    <location>
        <begin position="243"/>
        <end position="374"/>
    </location>
</feature>
<dbReference type="EMBL" id="BONP01000021">
    <property type="protein sequence ID" value="GIG41200.1"/>
    <property type="molecule type" value="Genomic_DNA"/>
</dbReference>
<keyword evidence="3 5" id="KW-0285">Flavoprotein</keyword>
<comment type="caution">
    <text evidence="8">The sequence shown here is derived from an EMBL/GenBank/DDBJ whole genome shotgun (WGS) entry which is preliminary data.</text>
</comment>
<dbReference type="InterPro" id="IPR037069">
    <property type="entry name" value="AcylCoA_DH/ox_N_sf"/>
</dbReference>